<keyword evidence="3" id="KW-1185">Reference proteome</keyword>
<dbReference type="EMBL" id="JACJKX010000004">
    <property type="protein sequence ID" value="MBM6928282.1"/>
    <property type="molecule type" value="Genomic_DNA"/>
</dbReference>
<accession>A0ABS2GU85</accession>
<feature type="domain" description="DUF4143" evidence="1">
    <location>
        <begin position="192"/>
        <end position="335"/>
    </location>
</feature>
<protein>
    <submittedName>
        <fullName evidence="2">ATP-binding protein</fullName>
    </submittedName>
</protein>
<comment type="caution">
    <text evidence="2">The sequence shown here is derived from an EMBL/GenBank/DDBJ whole genome shotgun (WGS) entry which is preliminary data.</text>
</comment>
<evidence type="ECO:0000259" key="1">
    <source>
        <dbReference type="Pfam" id="PF13635"/>
    </source>
</evidence>
<keyword evidence="2" id="KW-0547">Nucleotide-binding</keyword>
<dbReference type="Proteomes" id="UP000777002">
    <property type="component" value="Unassembled WGS sequence"/>
</dbReference>
<dbReference type="PANTHER" id="PTHR43566">
    <property type="entry name" value="CONSERVED PROTEIN"/>
    <property type="match status" value="1"/>
</dbReference>
<sequence length="392" mass="43868">MPIAPHIARSLARTLSEERTLTNLFLISGMPSSGKTTLVRTVFNDLSYVDLNDIYPRNLAHTQPKDFFSVYGNRLIVDGIENAPDLVKFLPDDNQACIVLVGYLPKETVKSLEENKELMHYSLPPVSQREYAGKSPDPFGKVPQALRISYPQPGFFDLMRNGFLPRTDLSLSTAAFYENWLAQFFARHVRGVLNVYKDTLFFNYLKVLATNNMEELNHSKFAKEAGISYATAIYWTDFLMDCGVLFEIPSLKLEQRRQVKRSKFTFADTGLLCFLLGCATAEEVYNHPSYGGVLSGFAAAEIIKNYAALGLTAPIYFYRDTAHKHVELVIKGSKGWGPVGFLSQKMRPMKETIRHTDVLIKIGGPCEDIVFISDGTLAVETTSYPVVAATAI</sequence>
<proteinExistence type="predicted"/>
<reference evidence="2 3" key="1">
    <citation type="journal article" date="2021" name="Sci. Rep.">
        <title>The distribution of antibiotic resistance genes in chicken gut microbiota commensals.</title>
        <authorList>
            <person name="Juricova H."/>
            <person name="Matiasovicova J."/>
            <person name="Kubasova T."/>
            <person name="Cejkova D."/>
            <person name="Rychlik I."/>
        </authorList>
    </citation>
    <scope>NUCLEOTIDE SEQUENCE [LARGE SCALE GENOMIC DNA]</scope>
    <source>
        <strain evidence="2 3">An562</strain>
    </source>
</reference>
<dbReference type="Gene3D" id="3.40.50.300">
    <property type="entry name" value="P-loop containing nucleotide triphosphate hydrolases"/>
    <property type="match status" value="1"/>
</dbReference>
<keyword evidence="2" id="KW-0067">ATP-binding</keyword>
<organism evidence="2 3">
    <name type="scientific">Parasutterella secunda</name>
    <dbReference type="NCBI Taxonomy" id="626947"/>
    <lineage>
        <taxon>Bacteria</taxon>
        <taxon>Pseudomonadati</taxon>
        <taxon>Pseudomonadota</taxon>
        <taxon>Betaproteobacteria</taxon>
        <taxon>Burkholderiales</taxon>
        <taxon>Sutterellaceae</taxon>
        <taxon>Parasutterella</taxon>
    </lineage>
</organism>
<evidence type="ECO:0000313" key="3">
    <source>
        <dbReference type="Proteomes" id="UP000777002"/>
    </source>
</evidence>
<dbReference type="RefSeq" id="WP_205049881.1">
    <property type="nucleotide sequence ID" value="NZ_JACJKX010000004.1"/>
</dbReference>
<dbReference type="Pfam" id="PF13635">
    <property type="entry name" value="DUF4143"/>
    <property type="match status" value="1"/>
</dbReference>
<dbReference type="GO" id="GO:0005524">
    <property type="term" value="F:ATP binding"/>
    <property type="evidence" value="ECO:0007669"/>
    <property type="project" value="UniProtKB-KW"/>
</dbReference>
<dbReference type="InterPro" id="IPR025420">
    <property type="entry name" value="DUF4143"/>
</dbReference>
<gene>
    <name evidence="2" type="ORF">H5985_03220</name>
</gene>
<dbReference type="InterPro" id="IPR027417">
    <property type="entry name" value="P-loop_NTPase"/>
</dbReference>
<dbReference type="PANTHER" id="PTHR43566:SF2">
    <property type="entry name" value="DUF4143 DOMAIN-CONTAINING PROTEIN"/>
    <property type="match status" value="1"/>
</dbReference>
<dbReference type="SUPFAM" id="SSF52540">
    <property type="entry name" value="P-loop containing nucleoside triphosphate hydrolases"/>
    <property type="match status" value="1"/>
</dbReference>
<evidence type="ECO:0000313" key="2">
    <source>
        <dbReference type="EMBL" id="MBM6928282.1"/>
    </source>
</evidence>
<name>A0ABS2GU85_9BURK</name>